<dbReference type="GO" id="GO:0008270">
    <property type="term" value="F:zinc ion binding"/>
    <property type="evidence" value="ECO:0007669"/>
    <property type="project" value="UniProtKB-KW"/>
</dbReference>
<dbReference type="Proteomes" id="UP000008063">
    <property type="component" value="Unassembled WGS sequence"/>
</dbReference>
<evidence type="ECO:0000256" key="4">
    <source>
        <dbReference type="PROSITE-ProRule" id="PRU00134"/>
    </source>
</evidence>
<evidence type="ECO:0000256" key="1">
    <source>
        <dbReference type="ARBA" id="ARBA00022723"/>
    </source>
</evidence>
<protein>
    <recommendedName>
        <fullName evidence="5">MYND-type domain-containing protein</fullName>
    </recommendedName>
</protein>
<dbReference type="STRING" id="936435.F8PJZ1"/>
<evidence type="ECO:0000313" key="7">
    <source>
        <dbReference type="Proteomes" id="UP000008063"/>
    </source>
</evidence>
<organism evidence="7">
    <name type="scientific">Serpula lacrymans var. lacrymans (strain S7.3)</name>
    <name type="common">Dry rot fungus</name>
    <dbReference type="NCBI Taxonomy" id="936435"/>
    <lineage>
        <taxon>Eukaryota</taxon>
        <taxon>Fungi</taxon>
        <taxon>Dikarya</taxon>
        <taxon>Basidiomycota</taxon>
        <taxon>Agaricomycotina</taxon>
        <taxon>Agaricomycetes</taxon>
        <taxon>Agaricomycetidae</taxon>
        <taxon>Boletales</taxon>
        <taxon>Coniophorineae</taxon>
        <taxon>Serpulaceae</taxon>
        <taxon>Serpula</taxon>
    </lineage>
</organism>
<accession>F8PJZ1</accession>
<sequence>MEKNPLCSCGRGKDVEGMNKVNMWKPLAPYVTRIALSPLFAVSYLETVGRDPEAYRCFVCRGKGKPKLKMCTVCKKVRYCSSECQKKDWKVHKLRCKA</sequence>
<dbReference type="InParanoid" id="F8PJZ1"/>
<dbReference type="Gene3D" id="6.10.140.2220">
    <property type="match status" value="1"/>
</dbReference>
<dbReference type="EMBL" id="GL945475">
    <property type="protein sequence ID" value="EGO03813.1"/>
    <property type="molecule type" value="Genomic_DNA"/>
</dbReference>
<dbReference type="PROSITE" id="PS50865">
    <property type="entry name" value="ZF_MYND_2"/>
    <property type="match status" value="1"/>
</dbReference>
<dbReference type="OMA" id="IKECAGC"/>
<proteinExistence type="predicted"/>
<dbReference type="SUPFAM" id="SSF144232">
    <property type="entry name" value="HIT/MYND zinc finger-like"/>
    <property type="match status" value="1"/>
</dbReference>
<evidence type="ECO:0000256" key="2">
    <source>
        <dbReference type="ARBA" id="ARBA00022771"/>
    </source>
</evidence>
<feature type="domain" description="MYND-type" evidence="5">
    <location>
        <begin position="57"/>
        <end position="96"/>
    </location>
</feature>
<keyword evidence="7" id="KW-1185">Reference proteome</keyword>
<evidence type="ECO:0000259" key="5">
    <source>
        <dbReference type="PROSITE" id="PS50865"/>
    </source>
</evidence>
<dbReference type="HOGENOM" id="CLU_179717_0_0_1"/>
<evidence type="ECO:0000256" key="3">
    <source>
        <dbReference type="ARBA" id="ARBA00022833"/>
    </source>
</evidence>
<dbReference type="InterPro" id="IPR002893">
    <property type="entry name" value="Znf_MYND"/>
</dbReference>
<dbReference type="AlphaFoldDB" id="F8PJZ1"/>
<reference evidence="7" key="1">
    <citation type="journal article" date="2011" name="Science">
        <title>The plant cell wall-decomposing machinery underlies the functional diversity of forest fungi.</title>
        <authorList>
            <person name="Eastwood D.C."/>
            <person name="Floudas D."/>
            <person name="Binder M."/>
            <person name="Majcherczyk A."/>
            <person name="Schneider P."/>
            <person name="Aerts A."/>
            <person name="Asiegbu F.O."/>
            <person name="Baker S.E."/>
            <person name="Barry K."/>
            <person name="Bendiksby M."/>
            <person name="Blumentritt M."/>
            <person name="Coutinho P.M."/>
            <person name="Cullen D."/>
            <person name="de Vries R.P."/>
            <person name="Gathman A."/>
            <person name="Goodell B."/>
            <person name="Henrissat B."/>
            <person name="Ihrmark K."/>
            <person name="Kauserud H."/>
            <person name="Kohler A."/>
            <person name="LaButti K."/>
            <person name="Lapidus A."/>
            <person name="Lavin J.L."/>
            <person name="Lee Y.-H."/>
            <person name="Lindquist E."/>
            <person name="Lilly W."/>
            <person name="Lucas S."/>
            <person name="Morin E."/>
            <person name="Murat C."/>
            <person name="Oguiza J.A."/>
            <person name="Park J."/>
            <person name="Pisabarro A.G."/>
            <person name="Riley R."/>
            <person name="Rosling A."/>
            <person name="Salamov A."/>
            <person name="Schmidt O."/>
            <person name="Schmutz J."/>
            <person name="Skrede I."/>
            <person name="Stenlid J."/>
            <person name="Wiebenga A."/>
            <person name="Xie X."/>
            <person name="Kuees U."/>
            <person name="Hibbett D.S."/>
            <person name="Hoffmeister D."/>
            <person name="Hoegberg N."/>
            <person name="Martin F."/>
            <person name="Grigoriev I.V."/>
            <person name="Watkinson S.C."/>
        </authorList>
    </citation>
    <scope>NUCLEOTIDE SEQUENCE [LARGE SCALE GENOMIC DNA]</scope>
    <source>
        <strain evidence="7">strain S7.3</strain>
    </source>
</reference>
<evidence type="ECO:0000313" key="6">
    <source>
        <dbReference type="EMBL" id="EGO03813.1"/>
    </source>
</evidence>
<dbReference type="Pfam" id="PF01753">
    <property type="entry name" value="zf-MYND"/>
    <property type="match status" value="1"/>
</dbReference>
<gene>
    <name evidence="6" type="ORF">SERLA73DRAFT_119451</name>
</gene>
<name>F8PJZ1_SERL3</name>
<keyword evidence="1" id="KW-0479">Metal-binding</keyword>
<keyword evidence="2 4" id="KW-0863">Zinc-finger</keyword>
<dbReference type="OrthoDB" id="432970at2759"/>
<keyword evidence="3" id="KW-0862">Zinc</keyword>
<dbReference type="PROSITE" id="PS01360">
    <property type="entry name" value="ZF_MYND_1"/>
    <property type="match status" value="1"/>
</dbReference>